<comment type="caution">
    <text evidence="1">The sequence shown here is derived from an EMBL/GenBank/DDBJ whole genome shotgun (WGS) entry which is preliminary data.</text>
</comment>
<dbReference type="SUPFAM" id="SSF53756">
    <property type="entry name" value="UDP-Glycosyltransferase/glycogen phosphorylase"/>
    <property type="match status" value="1"/>
</dbReference>
<dbReference type="eggNOG" id="COG0438">
    <property type="taxonomic scope" value="Bacteria"/>
</dbReference>
<dbReference type="AlphaFoldDB" id="A0A059KWF7"/>
<organism evidence="1 2">
    <name type="scientific">Pseudomonas mandelii PD30</name>
    <dbReference type="NCBI Taxonomy" id="1419583"/>
    <lineage>
        <taxon>Bacteria</taxon>
        <taxon>Pseudomonadati</taxon>
        <taxon>Pseudomonadota</taxon>
        <taxon>Gammaproteobacteria</taxon>
        <taxon>Pseudomonadales</taxon>
        <taxon>Pseudomonadaceae</taxon>
        <taxon>Pseudomonas</taxon>
    </lineage>
</organism>
<evidence type="ECO:0000313" key="1">
    <source>
        <dbReference type="EMBL" id="KDD66079.1"/>
    </source>
</evidence>
<dbReference type="EMBL" id="AZQQ01000101">
    <property type="protein sequence ID" value="KDD66079.1"/>
    <property type="molecule type" value="Genomic_DNA"/>
</dbReference>
<accession>A0A059KWF7</accession>
<gene>
    <name evidence="1" type="ORF">V466_26045</name>
</gene>
<dbReference type="Proteomes" id="UP000026739">
    <property type="component" value="Unassembled WGS sequence"/>
</dbReference>
<reference evidence="1 2" key="1">
    <citation type="submission" date="2013-12" db="EMBL/GenBank/DDBJ databases">
        <authorList>
            <person name="Formusa P.A."/>
            <person name="Habash M."/>
            <person name="Lee H."/>
            <person name="Trevors J.T."/>
        </authorList>
    </citation>
    <scope>NUCLEOTIDE SEQUENCE [LARGE SCALE GENOMIC DNA]</scope>
    <source>
        <strain evidence="1 2">PD30</strain>
    </source>
</reference>
<name>A0A059KWF7_9PSED</name>
<protein>
    <submittedName>
        <fullName evidence="1">Uncharacterized protein</fullName>
    </submittedName>
</protein>
<sequence length="777" mass="86307">MASVRYRAILPLLALEDIGHTNQLFTSEKPVDIETLDALVIVKSFSFESYSLAQKARASGKPVIIDLCDNVFVDGYGKKNKNKASDMFIAMCRHATAIVTTTEPLAEVIRGRVPGVPVYIVPDGVASVSMTQRGNRRILDALGVKRVKLKSDPSRHANKLSARINVLRTTSFKVLIKAQIKRRKSWLRWRAWAKKTYQIFDASRTVAKKVVKGALRYAQDTFVNKVQAKIIVPKGRMRLLWFGNHGADYARFGMLDLLEIREALEMIALEFPIELVVISNNFSKYEEYIKPMGIPSIYREWSIETVEEYMGDAHVVLIPNSCDAFSICKSANRTVHALTRGIPVVATGTPALLPLAGSIVMDDFVSGLRRYLSSKEAAAADVALGLKLIKKHFSSPVIGALWQDVLLASMDTQLAKDNAEHPELIVLLHLIQDLDLALPLILEAKSRGIPLQVWSSITLLRKSPRVVKTMREHDIFLSPIAEAAVGETPVFSEHTKVMLSVAETNLGPHRFTRTLTEHAKKAGLLTVTLQHGLENVGLTYSDEVHAVEKINFAASRIYLWGALETLHSNVSIETKSKCVPVGCPKPTSEVAADLSALIAQDACVIGIFENLHWHRYSEDYRQFFLDGVIALAEEFPSVIFLLKPHHAGLWLTARYQGDKPVAPNLVIADPQAPEWESHTAGGLLGRMKAVITTPSTVALDAARRNLQVAVVAHEMDIDNYRPLFQIRNAADWTTFVAEALNESLKQEQISLSEHYVDRMILRGDASVRILDDLFSPA</sequence>
<evidence type="ECO:0000313" key="2">
    <source>
        <dbReference type="Proteomes" id="UP000026739"/>
    </source>
</evidence>
<proteinExistence type="predicted"/>